<dbReference type="InterPro" id="IPR029039">
    <property type="entry name" value="Flavoprotein-like_sf"/>
</dbReference>
<organism evidence="2 3">
    <name type="scientific">Demequina sediminis</name>
    <dbReference type="NCBI Taxonomy" id="1930058"/>
    <lineage>
        <taxon>Bacteria</taxon>
        <taxon>Bacillati</taxon>
        <taxon>Actinomycetota</taxon>
        <taxon>Actinomycetes</taxon>
        <taxon>Micrococcales</taxon>
        <taxon>Demequinaceae</taxon>
        <taxon>Demequina</taxon>
    </lineage>
</organism>
<feature type="domain" description="NADPH-dependent FMN reductase-like" evidence="1">
    <location>
        <begin position="2"/>
        <end position="146"/>
    </location>
</feature>
<accession>A0ABP9WHD7</accession>
<sequence length="187" mass="19416">MPRIGIIVGSRSSASINRNVARALQALAPAGAELVELDYSDLPVYSPDFDADYPTAAREWKAAIEGVDGIIIVTPEYLRSIPGALKNAIDWASRPWGTNSFNGKPVAIAGASIGSIGTAAAQQHLRAILGHLNAPTLGQPEVFLHYTPAAFDAEGALVDEGVKAILTGFVAAAVAHVEQYAAQGATA</sequence>
<dbReference type="SUPFAM" id="SSF52218">
    <property type="entry name" value="Flavoproteins"/>
    <property type="match status" value="1"/>
</dbReference>
<dbReference type="Pfam" id="PF03358">
    <property type="entry name" value="FMN_red"/>
    <property type="match status" value="1"/>
</dbReference>
<dbReference type="EMBL" id="BAABRR010000007">
    <property type="protein sequence ID" value="GAA5519170.1"/>
    <property type="molecule type" value="Genomic_DNA"/>
</dbReference>
<name>A0ABP9WHD7_9MICO</name>
<reference evidence="2 3" key="1">
    <citation type="submission" date="2024-02" db="EMBL/GenBank/DDBJ databases">
        <title>Lysinimicrobium sediminis NBRC 112286.</title>
        <authorList>
            <person name="Ichikawa N."/>
            <person name="Katano-Makiyama Y."/>
            <person name="Hidaka K."/>
        </authorList>
    </citation>
    <scope>NUCLEOTIDE SEQUENCE [LARGE SCALE GENOMIC DNA]</scope>
    <source>
        <strain evidence="2 3">NBRC 112286</strain>
    </source>
</reference>
<dbReference type="InterPro" id="IPR050712">
    <property type="entry name" value="NAD(P)H-dep_reductase"/>
</dbReference>
<dbReference type="RefSeq" id="WP_286215378.1">
    <property type="nucleotide sequence ID" value="NZ_AP027736.1"/>
</dbReference>
<dbReference type="PANTHER" id="PTHR30543:SF21">
    <property type="entry name" value="NAD(P)H-DEPENDENT FMN REDUCTASE LOT6"/>
    <property type="match status" value="1"/>
</dbReference>
<gene>
    <name evidence="2" type="ORF">Lsed01_01608</name>
</gene>
<dbReference type="PANTHER" id="PTHR30543">
    <property type="entry name" value="CHROMATE REDUCTASE"/>
    <property type="match status" value="1"/>
</dbReference>
<comment type="caution">
    <text evidence="2">The sequence shown here is derived from an EMBL/GenBank/DDBJ whole genome shotgun (WGS) entry which is preliminary data.</text>
</comment>
<evidence type="ECO:0000313" key="3">
    <source>
        <dbReference type="Proteomes" id="UP001426770"/>
    </source>
</evidence>
<proteinExistence type="predicted"/>
<evidence type="ECO:0000259" key="1">
    <source>
        <dbReference type="Pfam" id="PF03358"/>
    </source>
</evidence>
<protein>
    <submittedName>
        <fullName evidence="2">2-hydroxy-1,4-benzoquinone reductase</fullName>
    </submittedName>
</protein>
<keyword evidence="3" id="KW-1185">Reference proteome</keyword>
<evidence type="ECO:0000313" key="2">
    <source>
        <dbReference type="EMBL" id="GAA5519170.1"/>
    </source>
</evidence>
<dbReference type="Proteomes" id="UP001426770">
    <property type="component" value="Unassembled WGS sequence"/>
</dbReference>
<dbReference type="InterPro" id="IPR005025">
    <property type="entry name" value="FMN_Rdtase-like_dom"/>
</dbReference>
<dbReference type="Gene3D" id="3.40.50.360">
    <property type="match status" value="1"/>
</dbReference>